<sequence>MKNSDRRTASPGQPPDCSFISFDSSRSRVYNRNQRMFY</sequence>
<keyword evidence="3" id="KW-1185">Reference proteome</keyword>
<proteinExistence type="predicted"/>
<evidence type="ECO:0000256" key="1">
    <source>
        <dbReference type="SAM" id="MobiDB-lite"/>
    </source>
</evidence>
<dbReference type="EMBL" id="JXLP01000002">
    <property type="protein sequence ID" value="KIL79734.1"/>
    <property type="molecule type" value="Genomic_DNA"/>
</dbReference>
<gene>
    <name evidence="2" type="ORF">SD77_2188</name>
</gene>
<evidence type="ECO:0000313" key="2">
    <source>
        <dbReference type="EMBL" id="KIL79734.1"/>
    </source>
</evidence>
<accession>A0ABR5AYH7</accession>
<organism evidence="2 3">
    <name type="scientific">Bacillus badius</name>
    <dbReference type="NCBI Taxonomy" id="1455"/>
    <lineage>
        <taxon>Bacteria</taxon>
        <taxon>Bacillati</taxon>
        <taxon>Bacillota</taxon>
        <taxon>Bacilli</taxon>
        <taxon>Bacillales</taxon>
        <taxon>Bacillaceae</taxon>
        <taxon>Pseudobacillus</taxon>
    </lineage>
</organism>
<dbReference type="Proteomes" id="UP000031982">
    <property type="component" value="Unassembled WGS sequence"/>
</dbReference>
<evidence type="ECO:0000313" key="3">
    <source>
        <dbReference type="Proteomes" id="UP000031982"/>
    </source>
</evidence>
<name>A0ABR5AYH7_BACBA</name>
<feature type="region of interest" description="Disordered" evidence="1">
    <location>
        <begin position="1"/>
        <end position="22"/>
    </location>
</feature>
<evidence type="ECO:0008006" key="4">
    <source>
        <dbReference type="Google" id="ProtNLM"/>
    </source>
</evidence>
<reference evidence="2 3" key="1">
    <citation type="submission" date="2015-01" db="EMBL/GenBank/DDBJ databases">
        <title>Genome Assembly of Bacillus badius MTCC 1458.</title>
        <authorList>
            <person name="Verma A."/>
            <person name="Khatri I."/>
            <person name="Mual P."/>
            <person name="Subramanian S."/>
            <person name="Krishnamurthi S."/>
        </authorList>
    </citation>
    <scope>NUCLEOTIDE SEQUENCE [LARGE SCALE GENOMIC DNA]</scope>
    <source>
        <strain evidence="2 3">MTCC 1458</strain>
    </source>
</reference>
<comment type="caution">
    <text evidence="2">The sequence shown here is derived from an EMBL/GenBank/DDBJ whole genome shotgun (WGS) entry which is preliminary data.</text>
</comment>
<protein>
    <recommendedName>
        <fullName evidence="4">Ribose 5-phosphate isomerase B</fullName>
    </recommendedName>
</protein>